<dbReference type="InterPro" id="IPR029058">
    <property type="entry name" value="AB_hydrolase_fold"/>
</dbReference>
<name>A0AAU7CJJ8_9BACT</name>
<dbReference type="InterPro" id="IPR050261">
    <property type="entry name" value="FrsA_esterase"/>
</dbReference>
<feature type="signal peptide" evidence="2">
    <location>
        <begin position="1"/>
        <end position="28"/>
    </location>
</feature>
<feature type="domain" description="Serine aminopeptidase S33" evidence="3">
    <location>
        <begin position="136"/>
        <end position="260"/>
    </location>
</feature>
<feature type="region of interest" description="Disordered" evidence="1">
    <location>
        <begin position="34"/>
        <end position="68"/>
    </location>
</feature>
<gene>
    <name evidence="4" type="ORF">V5E97_05345</name>
</gene>
<dbReference type="RefSeq" id="WP_406698265.1">
    <property type="nucleotide sequence ID" value="NZ_CP155447.1"/>
</dbReference>
<protein>
    <submittedName>
        <fullName evidence="4">Alpha/beta hydrolase</fullName>
    </submittedName>
</protein>
<evidence type="ECO:0000313" key="4">
    <source>
        <dbReference type="EMBL" id="XBH05444.1"/>
    </source>
</evidence>
<evidence type="ECO:0000256" key="2">
    <source>
        <dbReference type="SAM" id="SignalP"/>
    </source>
</evidence>
<dbReference type="Gene3D" id="3.40.50.1820">
    <property type="entry name" value="alpha/beta hydrolase"/>
    <property type="match status" value="1"/>
</dbReference>
<feature type="chain" id="PRO_5043358089" evidence="2">
    <location>
        <begin position="29"/>
        <end position="392"/>
    </location>
</feature>
<reference evidence="4" key="1">
    <citation type="submission" date="2024-05" db="EMBL/GenBank/DDBJ databases">
        <title>Planctomycetes of the genus Singulisphaera possess chitinolytic capabilities.</title>
        <authorList>
            <person name="Ivanova A."/>
        </authorList>
    </citation>
    <scope>NUCLEOTIDE SEQUENCE</scope>
    <source>
        <strain evidence="4">Ch08T</strain>
    </source>
</reference>
<feature type="compositionally biased region" description="Basic and acidic residues" evidence="1">
    <location>
        <begin position="354"/>
        <end position="392"/>
    </location>
</feature>
<evidence type="ECO:0000259" key="3">
    <source>
        <dbReference type="Pfam" id="PF12146"/>
    </source>
</evidence>
<dbReference type="InterPro" id="IPR022742">
    <property type="entry name" value="Hydrolase_4"/>
</dbReference>
<sequence>MQSRRASLALSWLTAIAVALTTLGVATAQVGAPKGKAVGKAGAKSKTKRREPAKKLAPNAADPIEKGDPDALDKAAAGMVHYRLKIKANDETSLNLVYYPAFPARLGTNAPVIMMVHEKERSSRDFEEPIAELKKQGFAEHMQSLGYAVLAVDLRGHGANVRKALTPQDWRLMVGDLQAAYQFLVDRHNRGKLNLAKLGVMGVGEGANLVAAWANTPGGGVSGEGRTSDLGAMVLVSPLADGSGFVLRQVMSALAPRIPLLLMAGERDAISADPVRAVRPLVERPVGGMKQNRVEFFDSSLHGYKLLWLEPKVTSVIPKFFETTIKLKATTPWEPRYNLTPVQYEDIQLVRSAKAKDAPAEKEKEQEKAKNGDPAEKEKAKEAPAPAKKEAS</sequence>
<keyword evidence="2" id="KW-0732">Signal</keyword>
<organism evidence="4">
    <name type="scientific">Singulisphaera sp. Ch08</name>
    <dbReference type="NCBI Taxonomy" id="3120278"/>
    <lineage>
        <taxon>Bacteria</taxon>
        <taxon>Pseudomonadati</taxon>
        <taxon>Planctomycetota</taxon>
        <taxon>Planctomycetia</taxon>
        <taxon>Isosphaerales</taxon>
        <taxon>Isosphaeraceae</taxon>
        <taxon>Singulisphaera</taxon>
    </lineage>
</organism>
<accession>A0AAU7CJJ8</accession>
<evidence type="ECO:0000256" key="1">
    <source>
        <dbReference type="SAM" id="MobiDB-lite"/>
    </source>
</evidence>
<dbReference type="GO" id="GO:0016787">
    <property type="term" value="F:hydrolase activity"/>
    <property type="evidence" value="ECO:0007669"/>
    <property type="project" value="UniProtKB-KW"/>
</dbReference>
<dbReference type="PANTHER" id="PTHR22946">
    <property type="entry name" value="DIENELACTONE HYDROLASE DOMAIN-CONTAINING PROTEIN-RELATED"/>
    <property type="match status" value="1"/>
</dbReference>
<dbReference type="AlphaFoldDB" id="A0AAU7CJJ8"/>
<dbReference type="Pfam" id="PF12146">
    <property type="entry name" value="Hydrolase_4"/>
    <property type="match status" value="1"/>
</dbReference>
<keyword evidence="4" id="KW-0378">Hydrolase</keyword>
<feature type="region of interest" description="Disordered" evidence="1">
    <location>
        <begin position="353"/>
        <end position="392"/>
    </location>
</feature>
<proteinExistence type="predicted"/>
<feature type="compositionally biased region" description="Basic residues" evidence="1">
    <location>
        <begin position="43"/>
        <end position="52"/>
    </location>
</feature>
<dbReference type="EMBL" id="CP155447">
    <property type="protein sequence ID" value="XBH05444.1"/>
    <property type="molecule type" value="Genomic_DNA"/>
</dbReference>
<dbReference type="SUPFAM" id="SSF53474">
    <property type="entry name" value="alpha/beta-Hydrolases"/>
    <property type="match status" value="1"/>
</dbReference>